<organism evidence="2 3">
    <name type="scientific">Amphilophus citrinellus</name>
    <name type="common">Midas cichlid</name>
    <name type="synonym">Cichlasoma citrinellum</name>
    <dbReference type="NCBI Taxonomy" id="61819"/>
    <lineage>
        <taxon>Eukaryota</taxon>
        <taxon>Metazoa</taxon>
        <taxon>Chordata</taxon>
        <taxon>Craniata</taxon>
        <taxon>Vertebrata</taxon>
        <taxon>Euteleostomi</taxon>
        <taxon>Actinopterygii</taxon>
        <taxon>Neopterygii</taxon>
        <taxon>Teleostei</taxon>
        <taxon>Neoteleostei</taxon>
        <taxon>Acanthomorphata</taxon>
        <taxon>Ovalentaria</taxon>
        <taxon>Cichlomorphae</taxon>
        <taxon>Cichliformes</taxon>
        <taxon>Cichlidae</taxon>
        <taxon>New World cichlids</taxon>
        <taxon>Cichlasomatinae</taxon>
        <taxon>Heroini</taxon>
        <taxon>Amphilophus</taxon>
    </lineage>
</organism>
<evidence type="ECO:0000313" key="2">
    <source>
        <dbReference type="Ensembl" id="ENSACIP00000021395.1"/>
    </source>
</evidence>
<evidence type="ECO:0000256" key="1">
    <source>
        <dbReference type="SAM" id="Phobius"/>
    </source>
</evidence>
<evidence type="ECO:0008006" key="4">
    <source>
        <dbReference type="Google" id="ProtNLM"/>
    </source>
</evidence>
<keyword evidence="3" id="KW-1185">Reference proteome</keyword>
<accession>A0A3Q0SMB5</accession>
<dbReference type="GO" id="GO:0043248">
    <property type="term" value="P:proteasome assembly"/>
    <property type="evidence" value="ECO:0007669"/>
    <property type="project" value="TreeGrafter"/>
</dbReference>
<feature type="transmembrane region" description="Helical" evidence="1">
    <location>
        <begin position="49"/>
        <end position="73"/>
    </location>
</feature>
<dbReference type="PANTHER" id="PTHR12970:SF1">
    <property type="entry name" value="PROTEASOME ASSEMBLY CHAPERONE 2"/>
    <property type="match status" value="1"/>
</dbReference>
<reference evidence="2" key="2">
    <citation type="submission" date="2025-09" db="UniProtKB">
        <authorList>
            <consortium name="Ensembl"/>
        </authorList>
    </citation>
    <scope>IDENTIFICATION</scope>
</reference>
<feature type="transmembrane region" description="Helical" evidence="1">
    <location>
        <begin position="93"/>
        <end position="115"/>
    </location>
</feature>
<dbReference type="GO" id="GO:0005829">
    <property type="term" value="C:cytosol"/>
    <property type="evidence" value="ECO:0007669"/>
    <property type="project" value="TreeGrafter"/>
</dbReference>
<dbReference type="AlphaFoldDB" id="A0A3Q0SMB5"/>
<dbReference type="Ensembl" id="ENSACIT00000021948.1">
    <property type="protein sequence ID" value="ENSACIP00000021395.1"/>
    <property type="gene ID" value="ENSACIG00000016614.1"/>
</dbReference>
<keyword evidence="1" id="KW-1133">Transmembrane helix</keyword>
<dbReference type="STRING" id="61819.ENSACIP00000021395"/>
<keyword evidence="1" id="KW-0472">Membrane</keyword>
<reference evidence="2" key="1">
    <citation type="submission" date="2025-08" db="UniProtKB">
        <authorList>
            <consortium name="Ensembl"/>
        </authorList>
    </citation>
    <scope>IDENTIFICATION</scope>
</reference>
<evidence type="ECO:0000313" key="3">
    <source>
        <dbReference type="Proteomes" id="UP000261340"/>
    </source>
</evidence>
<name>A0A3Q0SMB5_AMPCI</name>
<dbReference type="GeneTree" id="ENSGT00990000210500"/>
<keyword evidence="1" id="KW-0812">Transmembrane</keyword>
<dbReference type="InterPro" id="IPR038389">
    <property type="entry name" value="PSMG2_sf"/>
</dbReference>
<dbReference type="GO" id="GO:0005634">
    <property type="term" value="C:nucleus"/>
    <property type="evidence" value="ECO:0007669"/>
    <property type="project" value="TreeGrafter"/>
</dbReference>
<dbReference type="InterPro" id="IPR016562">
    <property type="entry name" value="Proteasome_assmbl_chp_2_euk"/>
</dbReference>
<dbReference type="Proteomes" id="UP000261340">
    <property type="component" value="Unplaced"/>
</dbReference>
<protein>
    <recommendedName>
        <fullName evidence="4">Proteasome assembly chaperone 2</fullName>
    </recommendedName>
</protein>
<sequence>MFISSQSSAPSFRDFTLVMVSFRQSSSCFTPSSESPAVTRKKLHSSQRISIQVFKIIYIFKIMLVSTCIESLFKYAKLNKTFEFVPEIVLKSLFFFFFFFLEVGLLCVTMCACLFSCEEDLPLAVLLLFCSEGDNIPDAFALVNHLNDWLHLLDDHVNVQKFQRPSWSLLFGSGIPPALF</sequence>
<dbReference type="Gene3D" id="3.40.50.10900">
    <property type="entry name" value="PAC-like subunit"/>
    <property type="match status" value="1"/>
</dbReference>
<dbReference type="PANTHER" id="PTHR12970">
    <property type="entry name" value="PROTEASOME ASSEMBLY CHAPERONE 2"/>
    <property type="match status" value="1"/>
</dbReference>
<proteinExistence type="predicted"/>